<dbReference type="EC" id="3.6.4.13" evidence="5"/>
<dbReference type="SMART" id="SM00487">
    <property type="entry name" value="DEXDc"/>
    <property type="match status" value="1"/>
</dbReference>
<evidence type="ECO:0000313" key="8">
    <source>
        <dbReference type="EMBL" id="OLY80709.1"/>
    </source>
</evidence>
<dbReference type="GO" id="GO:0005524">
    <property type="term" value="F:ATP binding"/>
    <property type="evidence" value="ECO:0007669"/>
    <property type="project" value="UniProtKB-UniRule"/>
</dbReference>
<proteinExistence type="inferred from homology"/>
<dbReference type="GO" id="GO:0003724">
    <property type="term" value="F:RNA helicase activity"/>
    <property type="evidence" value="ECO:0007669"/>
    <property type="project" value="UniProtKB-EC"/>
</dbReference>
<comment type="caution">
    <text evidence="8">The sequence shown here is derived from an EMBL/GenBank/DDBJ whole genome shotgun (WGS) entry which is preliminary data.</text>
</comment>
<dbReference type="STRING" id="133383.A0A1R0GV11"/>
<name>A0A1R0GV11_9FUNG</name>
<dbReference type="Gene3D" id="3.40.50.300">
    <property type="entry name" value="P-loop containing nucleotide triphosphate hydrolases"/>
    <property type="match status" value="2"/>
</dbReference>
<gene>
    <name evidence="8" type="ORF">AYI68_g5193</name>
</gene>
<comment type="function">
    <text evidence="5">RNA helicase.</text>
</comment>
<sequence length="652" mass="73441">MQQKLIPAILDSKNDYFVEYETGSGKTMSMLLGILAVAIQDMNEYGFISSKNIIEIKGDNETELEPVTHAFDSPSTIILVPNRELAIQIEAWAKELISDAFKNLPSEYLIQSFVKGSQFEKTQQDNLSIYGVPSVVIGTPSRLYELIVKSSLIPINMRLKRIFIDEVDTIIQLLGKNTNLDKRLVRIKNPKSGQLLVESIFSKIHKNYPQLSNNLKSKNKIKPLEGINNENTLNKTASSLQEGISSQLQKLTKISEQIKNSRKKDRIVNEIRRIESDISHPDLITPTQKSFKNHNISLFCISATISSDLRKFLKSRGWFPNPVKIIQQLRKKNIKSISGDNSSLKSHVFVVPKHTTHSCLVVEVQSNIIRNLRLKEKKLDPNSTIPENPQPNDEYKEPQITSKEGFKIKYTPEGLQIFENDTSFDPDHLIYNKPSSLIDLPDKKLLKIKSSENQTRGDGYQGYFSEVDQKKYNDIMAECINNILIAEENLVQNVVIFLESNRDYNSFVSKLNEFGIEVNDIIQKSSFSGPQASLSNLPLDSDSITFKNTENAANNQIEDSLNTPQNGKKVFVLTDSSGRGLDIQGVSHVILAGVPKSTNSYLHMSGRTGRFGKPGRVITILLDTANSKGEGKMRGIYSKLNITNFLLEYIQD</sequence>
<evidence type="ECO:0000256" key="5">
    <source>
        <dbReference type="RuleBase" id="RU365068"/>
    </source>
</evidence>
<evidence type="ECO:0000256" key="2">
    <source>
        <dbReference type="ARBA" id="ARBA00022801"/>
    </source>
</evidence>
<dbReference type="Pfam" id="PF00271">
    <property type="entry name" value="Helicase_C"/>
    <property type="match status" value="1"/>
</dbReference>
<keyword evidence="9" id="KW-1185">Reference proteome</keyword>
<evidence type="ECO:0000259" key="6">
    <source>
        <dbReference type="PROSITE" id="PS51192"/>
    </source>
</evidence>
<feature type="domain" description="Helicase ATP-binding" evidence="6">
    <location>
        <begin position="7"/>
        <end position="323"/>
    </location>
</feature>
<protein>
    <recommendedName>
        <fullName evidence="5">ATP-dependent RNA helicase</fullName>
        <ecNumber evidence="5">3.6.4.13</ecNumber>
    </recommendedName>
</protein>
<keyword evidence="3 5" id="KW-0067">ATP-binding</keyword>
<dbReference type="InterPro" id="IPR027417">
    <property type="entry name" value="P-loop_NTPase"/>
</dbReference>
<dbReference type="AlphaFoldDB" id="A0A1R0GV11"/>
<evidence type="ECO:0000256" key="4">
    <source>
        <dbReference type="ARBA" id="ARBA00022884"/>
    </source>
</evidence>
<evidence type="ECO:0000259" key="7">
    <source>
        <dbReference type="PROSITE" id="PS51194"/>
    </source>
</evidence>
<feature type="domain" description="Helicase C-terminal" evidence="7">
    <location>
        <begin position="479"/>
        <end position="652"/>
    </location>
</feature>
<dbReference type="Proteomes" id="UP000187455">
    <property type="component" value="Unassembled WGS sequence"/>
</dbReference>
<organism evidence="8 9">
    <name type="scientific">Smittium mucronatum</name>
    <dbReference type="NCBI Taxonomy" id="133383"/>
    <lineage>
        <taxon>Eukaryota</taxon>
        <taxon>Fungi</taxon>
        <taxon>Fungi incertae sedis</taxon>
        <taxon>Zoopagomycota</taxon>
        <taxon>Kickxellomycotina</taxon>
        <taxon>Harpellomycetes</taxon>
        <taxon>Harpellales</taxon>
        <taxon>Legeriomycetaceae</taxon>
        <taxon>Smittium</taxon>
    </lineage>
</organism>
<dbReference type="OrthoDB" id="10256233at2759"/>
<dbReference type="SUPFAM" id="SSF52540">
    <property type="entry name" value="P-loop containing nucleoside triphosphate hydrolases"/>
    <property type="match status" value="1"/>
</dbReference>
<keyword evidence="1 5" id="KW-0547">Nucleotide-binding</keyword>
<dbReference type="EMBL" id="LSSL01003215">
    <property type="protein sequence ID" value="OLY80709.1"/>
    <property type="molecule type" value="Genomic_DNA"/>
</dbReference>
<keyword evidence="4 5" id="KW-0694">RNA-binding</keyword>
<keyword evidence="2 5" id="KW-0378">Hydrolase</keyword>
<dbReference type="InterPro" id="IPR014001">
    <property type="entry name" value="Helicase_ATP-bd"/>
</dbReference>
<dbReference type="Pfam" id="PF00270">
    <property type="entry name" value="DEAD"/>
    <property type="match status" value="1"/>
</dbReference>
<comment type="catalytic activity">
    <reaction evidence="5">
        <text>ATP + H2O = ADP + phosphate + H(+)</text>
        <dbReference type="Rhea" id="RHEA:13065"/>
        <dbReference type="ChEBI" id="CHEBI:15377"/>
        <dbReference type="ChEBI" id="CHEBI:15378"/>
        <dbReference type="ChEBI" id="CHEBI:30616"/>
        <dbReference type="ChEBI" id="CHEBI:43474"/>
        <dbReference type="ChEBI" id="CHEBI:456216"/>
        <dbReference type="EC" id="3.6.4.13"/>
    </reaction>
</comment>
<dbReference type="InterPro" id="IPR001650">
    <property type="entry name" value="Helicase_C-like"/>
</dbReference>
<dbReference type="SMART" id="SM00490">
    <property type="entry name" value="HELICc"/>
    <property type="match status" value="1"/>
</dbReference>
<dbReference type="PROSITE" id="PS51194">
    <property type="entry name" value="HELICASE_CTER"/>
    <property type="match status" value="1"/>
</dbReference>
<reference evidence="8 9" key="1">
    <citation type="journal article" date="2016" name="Mol. Biol. Evol.">
        <title>Genome-Wide Survey of Gut Fungi (Harpellales) Reveals the First Horizontally Transferred Ubiquitin Gene from a Mosquito Host.</title>
        <authorList>
            <person name="Wang Y."/>
            <person name="White M.M."/>
            <person name="Kvist S."/>
            <person name="Moncalvo J.M."/>
        </authorList>
    </citation>
    <scope>NUCLEOTIDE SEQUENCE [LARGE SCALE GENOMIC DNA]</scope>
    <source>
        <strain evidence="8 9">ALG-7-W6</strain>
    </source>
</reference>
<accession>A0A1R0GV11</accession>
<evidence type="ECO:0000256" key="3">
    <source>
        <dbReference type="ARBA" id="ARBA00022840"/>
    </source>
</evidence>
<comment type="domain">
    <text evidence="5">The Q motif is unique to and characteristic of the DEAD box family of RNA helicases and controls ATP binding and hydrolysis.</text>
</comment>
<comment type="similarity">
    <text evidence="5">Belongs to the DEAD box helicase family.</text>
</comment>
<evidence type="ECO:0000256" key="1">
    <source>
        <dbReference type="ARBA" id="ARBA00022741"/>
    </source>
</evidence>
<dbReference type="PROSITE" id="PS51192">
    <property type="entry name" value="HELICASE_ATP_BIND_1"/>
    <property type="match status" value="1"/>
</dbReference>
<dbReference type="PANTHER" id="PTHR24031">
    <property type="entry name" value="RNA HELICASE"/>
    <property type="match status" value="1"/>
</dbReference>
<evidence type="ECO:0000313" key="9">
    <source>
        <dbReference type="Proteomes" id="UP000187455"/>
    </source>
</evidence>
<dbReference type="InterPro" id="IPR011545">
    <property type="entry name" value="DEAD/DEAH_box_helicase_dom"/>
</dbReference>
<dbReference type="GO" id="GO:0003723">
    <property type="term" value="F:RNA binding"/>
    <property type="evidence" value="ECO:0007669"/>
    <property type="project" value="UniProtKB-UniRule"/>
</dbReference>
<keyword evidence="5 8" id="KW-0347">Helicase</keyword>
<dbReference type="GO" id="GO:0016787">
    <property type="term" value="F:hydrolase activity"/>
    <property type="evidence" value="ECO:0007669"/>
    <property type="project" value="UniProtKB-KW"/>
</dbReference>